<feature type="binding site" evidence="4">
    <location>
        <position position="45"/>
    </location>
    <ligand>
        <name>Zn(2+)</name>
        <dbReference type="ChEBI" id="CHEBI:29105"/>
    </ligand>
</feature>
<dbReference type="PANTHER" id="PTHR43175">
    <property type="entry name" value="CARBONIC ANHYDRASE"/>
    <property type="match status" value="1"/>
</dbReference>
<feature type="binding site" evidence="4">
    <location>
        <position position="98"/>
    </location>
    <ligand>
        <name>Zn(2+)</name>
        <dbReference type="ChEBI" id="CHEBI:29105"/>
    </ligand>
</feature>
<protein>
    <recommendedName>
        <fullName evidence="5">Carbonic anhydrase</fullName>
        <ecNumber evidence="5">4.2.1.1</ecNumber>
    </recommendedName>
    <alternativeName>
        <fullName evidence="5">Carbonate dehydratase</fullName>
    </alternativeName>
</protein>
<feature type="binding site" evidence="4">
    <location>
        <position position="43"/>
    </location>
    <ligand>
        <name>Zn(2+)</name>
        <dbReference type="ChEBI" id="CHEBI:29105"/>
    </ligand>
</feature>
<dbReference type="GO" id="GO:0008270">
    <property type="term" value="F:zinc ion binding"/>
    <property type="evidence" value="ECO:0007669"/>
    <property type="project" value="UniProtKB-UniRule"/>
</dbReference>
<dbReference type="GO" id="GO:0004089">
    <property type="term" value="F:carbonate dehydratase activity"/>
    <property type="evidence" value="ECO:0007669"/>
    <property type="project" value="UniProtKB-UniRule"/>
</dbReference>
<dbReference type="AlphaFoldDB" id="A0A2H3SLA5"/>
<evidence type="ECO:0000256" key="3">
    <source>
        <dbReference type="ARBA" id="ARBA00022833"/>
    </source>
</evidence>
<keyword evidence="3 4" id="KW-0862">Zinc</keyword>
<keyword evidence="5" id="KW-0456">Lyase</keyword>
<dbReference type="Pfam" id="PF00484">
    <property type="entry name" value="Pro_CA"/>
    <property type="match status" value="1"/>
</dbReference>
<comment type="function">
    <text evidence="5">Reversible hydration of carbon dioxide.</text>
</comment>
<evidence type="ECO:0000313" key="7">
    <source>
        <dbReference type="Proteomes" id="UP000219369"/>
    </source>
</evidence>
<evidence type="ECO:0000313" key="6">
    <source>
        <dbReference type="EMBL" id="SCO75889.1"/>
    </source>
</evidence>
<dbReference type="SMART" id="SM00947">
    <property type="entry name" value="Pro_CA"/>
    <property type="match status" value="1"/>
</dbReference>
<dbReference type="VEuPathDB" id="FungiDB:FOXG_21065"/>
<keyword evidence="2 4" id="KW-0479">Metal-binding</keyword>
<accession>A0A2H3SLA5</accession>
<comment type="similarity">
    <text evidence="1 5">Belongs to the beta-class carbonic anhydrase family.</text>
</comment>
<dbReference type="OrthoDB" id="10248475at2759"/>
<dbReference type="Proteomes" id="UP000219369">
    <property type="component" value="Unassembled WGS sequence"/>
</dbReference>
<proteinExistence type="inferred from homology"/>
<dbReference type="EMBL" id="FMJY01000001">
    <property type="protein sequence ID" value="SCO75889.1"/>
    <property type="molecule type" value="Genomic_DNA"/>
</dbReference>
<dbReference type="SUPFAM" id="SSF53056">
    <property type="entry name" value="beta-carbonic anhydrase, cab"/>
    <property type="match status" value="1"/>
</dbReference>
<comment type="cofactor">
    <cofactor evidence="4">
        <name>Zn(2+)</name>
        <dbReference type="ChEBI" id="CHEBI:29105"/>
    </cofactor>
    <text evidence="4">Binds 1 zinc ion per subunit.</text>
</comment>
<dbReference type="InterPro" id="IPR036874">
    <property type="entry name" value="Carbonic_anhydrase_sf"/>
</dbReference>
<gene>
    <name evidence="6" type="ORF">FRV6_00101</name>
</gene>
<name>A0A2H3SLA5_FUSOX</name>
<comment type="catalytic activity">
    <reaction evidence="5">
        <text>hydrogencarbonate + H(+) = CO2 + H2O</text>
        <dbReference type="Rhea" id="RHEA:10748"/>
        <dbReference type="ChEBI" id="CHEBI:15377"/>
        <dbReference type="ChEBI" id="CHEBI:15378"/>
        <dbReference type="ChEBI" id="CHEBI:16526"/>
        <dbReference type="ChEBI" id="CHEBI:17544"/>
        <dbReference type="EC" id="4.2.1.1"/>
    </reaction>
</comment>
<feature type="binding site" evidence="4">
    <location>
        <position position="95"/>
    </location>
    <ligand>
        <name>Zn(2+)</name>
        <dbReference type="ChEBI" id="CHEBI:29105"/>
    </ligand>
</feature>
<evidence type="ECO:0000256" key="5">
    <source>
        <dbReference type="RuleBase" id="RU003956"/>
    </source>
</evidence>
<dbReference type="VEuPathDB" id="FungiDB:FOIG_15477"/>
<sequence length="184" mass="20395">MSISPAVQDLLDRNKAIVPQFQPLNLSLAAGTKPLPMVAVVSCTDPRGLPERIFGVTSNEVFMLRANGGRIETVFNDMLALDHFFGVTDIVILHHTDCGFSHMTQSNIHADLQRRFPEADPAYIDSLPFRTIDSLERSVRDDIQFIHNSVLVAKELKDRTVGFIVDINTGQLTQVQGRVADAPQ</sequence>
<dbReference type="VEuPathDB" id="FungiDB:FOZG_16902"/>
<evidence type="ECO:0000256" key="1">
    <source>
        <dbReference type="ARBA" id="ARBA00006217"/>
    </source>
</evidence>
<dbReference type="PANTHER" id="PTHR43175:SF3">
    <property type="entry name" value="CARBON DISULFIDE HYDROLASE"/>
    <property type="match status" value="1"/>
</dbReference>
<evidence type="ECO:0000256" key="2">
    <source>
        <dbReference type="ARBA" id="ARBA00022723"/>
    </source>
</evidence>
<dbReference type="EC" id="4.2.1.1" evidence="5"/>
<dbReference type="VEuPathDB" id="FungiDB:FOMG_09865"/>
<reference evidence="7" key="1">
    <citation type="submission" date="2016-09" db="EMBL/GenBank/DDBJ databases">
        <authorList>
            <person name="Guldener U."/>
        </authorList>
    </citation>
    <scope>NUCLEOTIDE SEQUENCE [LARGE SCALE GENOMIC DNA]</scope>
    <source>
        <strain evidence="7">V64-1</strain>
    </source>
</reference>
<evidence type="ECO:0000256" key="4">
    <source>
        <dbReference type="PIRSR" id="PIRSR601765-1"/>
    </source>
</evidence>
<dbReference type="InterPro" id="IPR001765">
    <property type="entry name" value="Carbonic_anhydrase"/>
</dbReference>
<organism evidence="6 7">
    <name type="scientific">Fusarium oxysporum</name>
    <name type="common">Fusarium vascular wilt</name>
    <dbReference type="NCBI Taxonomy" id="5507"/>
    <lineage>
        <taxon>Eukaryota</taxon>
        <taxon>Fungi</taxon>
        <taxon>Dikarya</taxon>
        <taxon>Ascomycota</taxon>
        <taxon>Pezizomycotina</taxon>
        <taxon>Sordariomycetes</taxon>
        <taxon>Hypocreomycetidae</taxon>
        <taxon>Hypocreales</taxon>
        <taxon>Nectriaceae</taxon>
        <taxon>Fusarium</taxon>
        <taxon>Fusarium oxysporum species complex</taxon>
    </lineage>
</organism>
<dbReference type="VEuPathDB" id="FungiDB:HZS61_007179"/>
<dbReference type="Gene3D" id="3.40.1050.10">
    <property type="entry name" value="Carbonic anhydrase"/>
    <property type="match status" value="1"/>
</dbReference>